<evidence type="ECO:0000256" key="4">
    <source>
        <dbReference type="ARBA" id="ARBA00022801"/>
    </source>
</evidence>
<gene>
    <name evidence="7" type="ORF">CUNI_LOCUS19676</name>
</gene>
<dbReference type="SUPFAM" id="SSF50494">
    <property type="entry name" value="Trypsin-like serine proteases"/>
    <property type="match status" value="1"/>
</dbReference>
<evidence type="ECO:0000256" key="5">
    <source>
        <dbReference type="ARBA" id="ARBA00022825"/>
    </source>
</evidence>
<comment type="subcellular location">
    <subcellularLocation>
        <location evidence="1">Secreted</location>
    </subcellularLocation>
</comment>
<dbReference type="InterPro" id="IPR009003">
    <property type="entry name" value="Peptidase_S1_PA"/>
</dbReference>
<keyword evidence="2" id="KW-0964">Secreted</keyword>
<keyword evidence="8" id="KW-1185">Reference proteome</keyword>
<evidence type="ECO:0000256" key="3">
    <source>
        <dbReference type="ARBA" id="ARBA00022670"/>
    </source>
</evidence>
<reference evidence="7" key="1">
    <citation type="submission" date="2021-04" db="EMBL/GenBank/DDBJ databases">
        <authorList>
            <consortium name="Molecular Ecology Group"/>
        </authorList>
    </citation>
    <scope>NUCLEOTIDE SEQUENCE</scope>
</reference>
<comment type="caution">
    <text evidence="7">The sequence shown here is derived from an EMBL/GenBank/DDBJ whole genome shotgun (WGS) entry which is preliminary data.</text>
</comment>
<protein>
    <recommendedName>
        <fullName evidence="6">Peptidase S1 domain-containing protein</fullName>
    </recommendedName>
</protein>
<keyword evidence="4" id="KW-0378">Hydrolase</keyword>
<sequence length="76" mass="7884">MLCAANIAGGGDSCDGDSGGPLVCKLSVGITSWGVGCALPNKPGVYAKVSTFIDWITRTVSFNSYTRAEETFPPKP</sequence>
<keyword evidence="5" id="KW-0720">Serine protease</keyword>
<dbReference type="InterPro" id="IPR050127">
    <property type="entry name" value="Serine_Proteases_S1"/>
</dbReference>
<dbReference type="OrthoDB" id="5918597at2759"/>
<dbReference type="Proteomes" id="UP000678393">
    <property type="component" value="Unassembled WGS sequence"/>
</dbReference>
<dbReference type="PANTHER" id="PTHR24264:SF65">
    <property type="entry name" value="SRCR DOMAIN-CONTAINING PROTEIN"/>
    <property type="match status" value="1"/>
</dbReference>
<dbReference type="Gene3D" id="2.40.10.10">
    <property type="entry name" value="Trypsin-like serine proteases"/>
    <property type="match status" value="1"/>
</dbReference>
<dbReference type="EMBL" id="CAJHNH020006833">
    <property type="protein sequence ID" value="CAG5134118.1"/>
    <property type="molecule type" value="Genomic_DNA"/>
</dbReference>
<dbReference type="PANTHER" id="PTHR24264">
    <property type="entry name" value="TRYPSIN-RELATED"/>
    <property type="match status" value="1"/>
</dbReference>
<dbReference type="PROSITE" id="PS50240">
    <property type="entry name" value="TRYPSIN_DOM"/>
    <property type="match status" value="1"/>
</dbReference>
<evidence type="ECO:0000313" key="7">
    <source>
        <dbReference type="EMBL" id="CAG5134118.1"/>
    </source>
</evidence>
<dbReference type="AlphaFoldDB" id="A0A8S4A124"/>
<keyword evidence="3" id="KW-0645">Protease</keyword>
<evidence type="ECO:0000256" key="2">
    <source>
        <dbReference type="ARBA" id="ARBA00022525"/>
    </source>
</evidence>
<organism evidence="7 8">
    <name type="scientific">Candidula unifasciata</name>
    <dbReference type="NCBI Taxonomy" id="100452"/>
    <lineage>
        <taxon>Eukaryota</taxon>
        <taxon>Metazoa</taxon>
        <taxon>Spiralia</taxon>
        <taxon>Lophotrochozoa</taxon>
        <taxon>Mollusca</taxon>
        <taxon>Gastropoda</taxon>
        <taxon>Heterobranchia</taxon>
        <taxon>Euthyneura</taxon>
        <taxon>Panpulmonata</taxon>
        <taxon>Eupulmonata</taxon>
        <taxon>Stylommatophora</taxon>
        <taxon>Helicina</taxon>
        <taxon>Helicoidea</taxon>
        <taxon>Geomitridae</taxon>
        <taxon>Candidula</taxon>
    </lineage>
</organism>
<evidence type="ECO:0000256" key="1">
    <source>
        <dbReference type="ARBA" id="ARBA00004613"/>
    </source>
</evidence>
<proteinExistence type="predicted"/>
<evidence type="ECO:0000313" key="8">
    <source>
        <dbReference type="Proteomes" id="UP000678393"/>
    </source>
</evidence>
<dbReference type="GO" id="GO:0006508">
    <property type="term" value="P:proteolysis"/>
    <property type="evidence" value="ECO:0007669"/>
    <property type="project" value="UniProtKB-KW"/>
</dbReference>
<name>A0A8S4A124_9EUPU</name>
<dbReference type="InterPro" id="IPR043504">
    <property type="entry name" value="Peptidase_S1_PA_chymotrypsin"/>
</dbReference>
<dbReference type="InterPro" id="IPR001254">
    <property type="entry name" value="Trypsin_dom"/>
</dbReference>
<dbReference type="GO" id="GO:0004252">
    <property type="term" value="F:serine-type endopeptidase activity"/>
    <property type="evidence" value="ECO:0007669"/>
    <property type="project" value="InterPro"/>
</dbReference>
<dbReference type="GO" id="GO:0005615">
    <property type="term" value="C:extracellular space"/>
    <property type="evidence" value="ECO:0007669"/>
    <property type="project" value="TreeGrafter"/>
</dbReference>
<evidence type="ECO:0000259" key="6">
    <source>
        <dbReference type="PROSITE" id="PS50240"/>
    </source>
</evidence>
<dbReference type="InterPro" id="IPR033116">
    <property type="entry name" value="TRYPSIN_SER"/>
</dbReference>
<feature type="domain" description="Peptidase S1" evidence="6">
    <location>
        <begin position="1"/>
        <end position="61"/>
    </location>
</feature>
<dbReference type="Pfam" id="PF00089">
    <property type="entry name" value="Trypsin"/>
    <property type="match status" value="1"/>
</dbReference>
<accession>A0A8S4A124</accession>
<dbReference type="PROSITE" id="PS00135">
    <property type="entry name" value="TRYPSIN_SER"/>
    <property type="match status" value="1"/>
</dbReference>